<feature type="transmembrane region" description="Helical" evidence="7">
    <location>
        <begin position="183"/>
        <end position="203"/>
    </location>
</feature>
<evidence type="ECO:0000256" key="3">
    <source>
        <dbReference type="ARBA" id="ARBA00022475"/>
    </source>
</evidence>
<evidence type="ECO:0000256" key="1">
    <source>
        <dbReference type="ARBA" id="ARBA00004651"/>
    </source>
</evidence>
<organism evidence="8 9">
    <name type="scientific">Novosphingobium nitrogenifigens DSM 19370</name>
    <dbReference type="NCBI Taxonomy" id="983920"/>
    <lineage>
        <taxon>Bacteria</taxon>
        <taxon>Pseudomonadati</taxon>
        <taxon>Pseudomonadota</taxon>
        <taxon>Alphaproteobacteria</taxon>
        <taxon>Sphingomonadales</taxon>
        <taxon>Sphingomonadaceae</taxon>
        <taxon>Novosphingobium</taxon>
    </lineage>
</organism>
<evidence type="ECO:0000256" key="6">
    <source>
        <dbReference type="ARBA" id="ARBA00023136"/>
    </source>
</evidence>
<dbReference type="STRING" id="983920.Y88_2712"/>
<keyword evidence="9" id="KW-1185">Reference proteome</keyword>
<keyword evidence="5 7" id="KW-1133">Transmembrane helix</keyword>
<comment type="caution">
    <text evidence="8">The sequence shown here is derived from an EMBL/GenBank/DDBJ whole genome shotgun (WGS) entry which is preliminary data.</text>
</comment>
<name>F1Z442_9SPHN</name>
<keyword evidence="3" id="KW-1003">Cell membrane</keyword>
<dbReference type="Proteomes" id="UP000004728">
    <property type="component" value="Unassembled WGS sequence"/>
</dbReference>
<protein>
    <submittedName>
        <fullName evidence="8">Polysaccharide biosynthesis protein</fullName>
    </submittedName>
</protein>
<feature type="transmembrane region" description="Helical" evidence="7">
    <location>
        <begin position="294"/>
        <end position="316"/>
    </location>
</feature>
<dbReference type="InParanoid" id="F1Z442"/>
<accession>F1Z442</accession>
<gene>
    <name evidence="8" type="ORF">Y88_2712</name>
</gene>
<feature type="transmembrane region" description="Helical" evidence="7">
    <location>
        <begin position="95"/>
        <end position="114"/>
    </location>
</feature>
<sequence>MADPQATTEDREPAAMSVRGAAVWAMAAQYLSFAIQFIASVLISRLFLSPGEVGLFSIGLATALIVAVLQDFGLSRYISGLTNLDEDEVARCGSVAILFSLLIAAIVAATAWPMAATYHEARLAPILLIIASSYLFVPLSVVPMALLARSMQFRGHFAINVTAALVQGGTAVGLAAAGYSSFALAWATVAAAATRGIVAQIICPSWPRRLRFDGIRGVVGFGARASVLYLTGALGTRTPDLIVGKTLGVTAVGLYSRAVSLSDQFRMLISGAIGSVFFPAFARIRDRGEPLGPAYLRVCAGYSGVVWPGMMGLALASEPIIRLLYGPAWLHTAPLLAMIALAEVVLVALPLVSDLPILAGKLNALLARNLIDTAMSVILLGVFSHWGVEAAAGSRIAYALFWYALYFRFMHRVVDFELTGLLLIYLRSGLASAAALAPLALTYVFWSGPQSITLAVLALASAAGVVCWIIALALLRHPVLAEILGMAAAVPGVRSCVPARFRAA</sequence>
<dbReference type="InterPro" id="IPR050833">
    <property type="entry name" value="Poly_Biosynth_Transport"/>
</dbReference>
<feature type="transmembrane region" description="Helical" evidence="7">
    <location>
        <begin position="265"/>
        <end position="282"/>
    </location>
</feature>
<feature type="transmembrane region" description="Helical" evidence="7">
    <location>
        <begin position="392"/>
        <end position="409"/>
    </location>
</feature>
<dbReference type="RefSeq" id="WP_008068162.1">
    <property type="nucleotide sequence ID" value="NZ_AQWK01000017.1"/>
</dbReference>
<feature type="transmembrane region" description="Helical" evidence="7">
    <location>
        <begin position="53"/>
        <end position="74"/>
    </location>
</feature>
<feature type="transmembrane region" description="Helical" evidence="7">
    <location>
        <begin position="21"/>
        <end position="47"/>
    </location>
</feature>
<dbReference type="GO" id="GO:0005886">
    <property type="term" value="C:plasma membrane"/>
    <property type="evidence" value="ECO:0007669"/>
    <property type="project" value="UniProtKB-SubCell"/>
</dbReference>
<comment type="similarity">
    <text evidence="2">Belongs to the polysaccharide synthase family.</text>
</comment>
<reference evidence="8 9" key="1">
    <citation type="journal article" date="2012" name="J. Bacteriol.">
        <title>Draft Genome Sequence of Novosphingobium nitrogenifigens Y88T.</title>
        <authorList>
            <person name="Strabala T.J."/>
            <person name="Macdonald L."/>
            <person name="Liu V."/>
            <person name="Smit A.M."/>
        </authorList>
    </citation>
    <scope>NUCLEOTIDE SEQUENCE [LARGE SCALE GENOMIC DNA]</scope>
    <source>
        <strain evidence="8 9">DSM 19370</strain>
    </source>
</reference>
<feature type="transmembrane region" description="Helical" evidence="7">
    <location>
        <begin position="328"/>
        <end position="353"/>
    </location>
</feature>
<dbReference type="AlphaFoldDB" id="F1Z442"/>
<proteinExistence type="inferred from homology"/>
<dbReference type="PANTHER" id="PTHR30250">
    <property type="entry name" value="PST FAMILY PREDICTED COLANIC ACID TRANSPORTER"/>
    <property type="match status" value="1"/>
</dbReference>
<dbReference type="PANTHER" id="PTHR30250:SF10">
    <property type="entry name" value="LIPOPOLYSACCHARIDE BIOSYNTHESIS PROTEIN WZXC"/>
    <property type="match status" value="1"/>
</dbReference>
<keyword evidence="6 7" id="KW-0472">Membrane</keyword>
<keyword evidence="4 7" id="KW-0812">Transmembrane</keyword>
<feature type="transmembrane region" description="Helical" evidence="7">
    <location>
        <begin position="157"/>
        <end position="177"/>
    </location>
</feature>
<evidence type="ECO:0000313" key="8">
    <source>
        <dbReference type="EMBL" id="EGD60599.1"/>
    </source>
</evidence>
<evidence type="ECO:0000256" key="4">
    <source>
        <dbReference type="ARBA" id="ARBA00022692"/>
    </source>
</evidence>
<dbReference type="EMBL" id="AEWJ01000017">
    <property type="protein sequence ID" value="EGD60599.1"/>
    <property type="molecule type" value="Genomic_DNA"/>
</dbReference>
<feature type="transmembrane region" description="Helical" evidence="7">
    <location>
        <begin position="421"/>
        <end position="446"/>
    </location>
</feature>
<feature type="transmembrane region" description="Helical" evidence="7">
    <location>
        <begin position="126"/>
        <end position="148"/>
    </location>
</feature>
<evidence type="ECO:0000256" key="5">
    <source>
        <dbReference type="ARBA" id="ARBA00022989"/>
    </source>
</evidence>
<evidence type="ECO:0000256" key="2">
    <source>
        <dbReference type="ARBA" id="ARBA00007430"/>
    </source>
</evidence>
<evidence type="ECO:0000313" key="9">
    <source>
        <dbReference type="Proteomes" id="UP000004728"/>
    </source>
</evidence>
<evidence type="ECO:0000256" key="7">
    <source>
        <dbReference type="SAM" id="Phobius"/>
    </source>
</evidence>
<comment type="subcellular location">
    <subcellularLocation>
        <location evidence="1">Cell membrane</location>
        <topology evidence="1">Multi-pass membrane protein</topology>
    </subcellularLocation>
</comment>
<feature type="transmembrane region" description="Helical" evidence="7">
    <location>
        <begin position="452"/>
        <end position="475"/>
    </location>
</feature>
<dbReference type="HOGENOM" id="CLU_026911_4_0_5"/>
<dbReference type="eggNOG" id="COG2244">
    <property type="taxonomic scope" value="Bacteria"/>
</dbReference>
<dbReference type="Pfam" id="PF13440">
    <property type="entry name" value="Polysacc_synt_3"/>
    <property type="match status" value="1"/>
</dbReference>